<feature type="region of interest" description="Disordered" evidence="1">
    <location>
        <begin position="51"/>
        <end position="80"/>
    </location>
</feature>
<proteinExistence type="predicted"/>
<reference evidence="2" key="1">
    <citation type="submission" date="2019-06" db="EMBL/GenBank/DDBJ databases">
        <authorList>
            <person name="Zheng W."/>
        </authorList>
    </citation>
    <scope>NUCLEOTIDE SEQUENCE</scope>
    <source>
        <strain evidence="2">QDHG01</strain>
    </source>
</reference>
<organism evidence="2 3">
    <name type="scientific">Halteria grandinella</name>
    <dbReference type="NCBI Taxonomy" id="5974"/>
    <lineage>
        <taxon>Eukaryota</taxon>
        <taxon>Sar</taxon>
        <taxon>Alveolata</taxon>
        <taxon>Ciliophora</taxon>
        <taxon>Intramacronucleata</taxon>
        <taxon>Spirotrichea</taxon>
        <taxon>Stichotrichia</taxon>
        <taxon>Sporadotrichida</taxon>
        <taxon>Halteriidae</taxon>
        <taxon>Halteria</taxon>
    </lineage>
</organism>
<dbReference type="EMBL" id="RRYP01014106">
    <property type="protein sequence ID" value="TNV76144.1"/>
    <property type="molecule type" value="Genomic_DNA"/>
</dbReference>
<feature type="compositionally biased region" description="Polar residues" evidence="1">
    <location>
        <begin position="136"/>
        <end position="149"/>
    </location>
</feature>
<evidence type="ECO:0000256" key="1">
    <source>
        <dbReference type="SAM" id="MobiDB-lite"/>
    </source>
</evidence>
<name>A0A8J8SZ26_HALGN</name>
<sequence length="281" mass="32567">MYYVSNKIQIQMSVDKRFRTTEFYSPSSYDLKPGQSRQEFWINRIQTRKWDQPNIARSPNAGKTSPKQAGGSRQNSTQRTELNEALQKSILLLGNRGMSTTHQSSFNKLEMPALNKNRTILENDGLPQLQGKPPRQTRNQPDTYSTQQPRLIKTPERREISHKSQISGANLQDILEYLKKRVAVKQTKKIKRKSFILRGGQLVHADLYKTQPPKGQPIVHQTTSYTSQTTYFPNMDQQVVHGDFNKTQCHETRFLKHLKDTRVVEIMRPMNKFPMGNVPNR</sequence>
<accession>A0A8J8SZ26</accession>
<feature type="compositionally biased region" description="Polar residues" evidence="1">
    <location>
        <begin position="55"/>
        <end position="80"/>
    </location>
</feature>
<keyword evidence="3" id="KW-1185">Reference proteome</keyword>
<feature type="compositionally biased region" description="Basic and acidic residues" evidence="1">
    <location>
        <begin position="153"/>
        <end position="162"/>
    </location>
</feature>
<protein>
    <submittedName>
        <fullName evidence="2">Uncharacterized protein</fullName>
    </submittedName>
</protein>
<dbReference type="Proteomes" id="UP000785679">
    <property type="component" value="Unassembled WGS sequence"/>
</dbReference>
<feature type="region of interest" description="Disordered" evidence="1">
    <location>
        <begin position="124"/>
        <end position="164"/>
    </location>
</feature>
<evidence type="ECO:0000313" key="2">
    <source>
        <dbReference type="EMBL" id="TNV76144.1"/>
    </source>
</evidence>
<evidence type="ECO:0000313" key="3">
    <source>
        <dbReference type="Proteomes" id="UP000785679"/>
    </source>
</evidence>
<dbReference type="AlphaFoldDB" id="A0A8J8SZ26"/>
<gene>
    <name evidence="2" type="ORF">FGO68_gene4668</name>
</gene>
<comment type="caution">
    <text evidence="2">The sequence shown here is derived from an EMBL/GenBank/DDBJ whole genome shotgun (WGS) entry which is preliminary data.</text>
</comment>